<reference evidence="3" key="2">
    <citation type="submission" date="2012-05" db="EMBL/GenBank/DDBJ databases">
        <title>Annotation of the Genome Sequence of Fusarium oxysporum HDV247.</title>
        <authorList>
            <consortium name="The Broad Institute Genomics Platform"/>
            <person name="Ma L.-J."/>
            <person name="Corby-Kistler H."/>
            <person name="Broz K."/>
            <person name="Gale L.R."/>
            <person name="Jonkers W."/>
            <person name="O'Donnell K."/>
            <person name="Ploetz R."/>
            <person name="Steinberg C."/>
            <person name="Schwartz D.C."/>
            <person name="VanEtten H."/>
            <person name="Zhou S."/>
            <person name="Young S.K."/>
            <person name="Zeng Q."/>
            <person name="Gargeya S."/>
            <person name="Fitzgerald M."/>
            <person name="Abouelleil A."/>
            <person name="Alvarado L."/>
            <person name="Chapman S.B."/>
            <person name="Gainer-Dewar J."/>
            <person name="Goldberg J."/>
            <person name="Griggs A."/>
            <person name="Gujja S."/>
            <person name="Hansen M."/>
            <person name="Howarth C."/>
            <person name="Imamovic A."/>
            <person name="Ireland A."/>
            <person name="Larimer J."/>
            <person name="McCowan C."/>
            <person name="Murphy C."/>
            <person name="Pearson M."/>
            <person name="Poon T.W."/>
            <person name="Priest M."/>
            <person name="Roberts A."/>
            <person name="Saif S."/>
            <person name="Shea T."/>
            <person name="Sykes S."/>
            <person name="Wortman J."/>
            <person name="Nusbaum C."/>
            <person name="Birren B."/>
        </authorList>
    </citation>
    <scope>NUCLEOTIDE SEQUENCE</scope>
    <source>
        <strain evidence="3">HDV247</strain>
    </source>
</reference>
<dbReference type="OrthoDB" id="5428673at2759"/>
<dbReference type="AlphaFoldDB" id="W9NLN1"/>
<accession>W9NLN1</accession>
<reference evidence="3" key="1">
    <citation type="submission" date="2011-10" db="EMBL/GenBank/DDBJ databases">
        <title>The Genome Sequence of Fusarium oxysporum HDV247.</title>
        <authorList>
            <consortium name="The Broad Institute Genome Sequencing Platform"/>
            <person name="Ma L.-J."/>
            <person name="Gale L.R."/>
            <person name="Schwartz D.C."/>
            <person name="Zhou S."/>
            <person name="Corby-Kistler H."/>
            <person name="Young S.K."/>
            <person name="Zeng Q."/>
            <person name="Gargeya S."/>
            <person name="Fitzgerald M."/>
            <person name="Haas B."/>
            <person name="Abouelleil A."/>
            <person name="Alvarado L."/>
            <person name="Arachchi H.M."/>
            <person name="Berlin A."/>
            <person name="Brown A."/>
            <person name="Chapman S.B."/>
            <person name="Chen Z."/>
            <person name="Dunbar C."/>
            <person name="Freedman E."/>
            <person name="Gearin G."/>
            <person name="Goldberg J."/>
            <person name="Griggs A."/>
            <person name="Gujja S."/>
            <person name="Heiman D."/>
            <person name="Howarth C."/>
            <person name="Larson L."/>
            <person name="Lui A."/>
            <person name="MacDonald P.J.P."/>
            <person name="Montmayeur A."/>
            <person name="Murphy C."/>
            <person name="Neiman D."/>
            <person name="Pearson M."/>
            <person name="Priest M."/>
            <person name="Roberts A."/>
            <person name="Saif S."/>
            <person name="Shea T."/>
            <person name="Shenoy N."/>
            <person name="Sisk P."/>
            <person name="Stolte C."/>
            <person name="Sykes S."/>
            <person name="Wortman J."/>
            <person name="Nusbaum C."/>
            <person name="Birren B."/>
        </authorList>
    </citation>
    <scope>NUCLEOTIDE SEQUENCE [LARGE SCALE GENOMIC DNA]</scope>
    <source>
        <strain evidence="3">HDV247</strain>
    </source>
</reference>
<keyword evidence="1" id="KW-0539">Nucleus</keyword>
<dbReference type="EMBL" id="JH651032">
    <property type="protein sequence ID" value="EXA30882.1"/>
    <property type="molecule type" value="Genomic_DNA"/>
</dbReference>
<dbReference type="PANTHER" id="PTHR46599">
    <property type="entry name" value="PIGGYBAC TRANSPOSABLE ELEMENT-DERIVED PROTEIN 4"/>
    <property type="match status" value="1"/>
</dbReference>
<dbReference type="GO" id="GO:0006351">
    <property type="term" value="P:DNA-templated transcription"/>
    <property type="evidence" value="ECO:0007669"/>
    <property type="project" value="InterPro"/>
</dbReference>
<dbReference type="Pfam" id="PF04082">
    <property type="entry name" value="Fungal_trans"/>
    <property type="match status" value="1"/>
</dbReference>
<organism evidence="3">
    <name type="scientific">Fusarium oxysporum f. sp. pisi HDV247</name>
    <dbReference type="NCBI Taxonomy" id="1080344"/>
    <lineage>
        <taxon>Eukaryota</taxon>
        <taxon>Fungi</taxon>
        <taxon>Dikarya</taxon>
        <taxon>Ascomycota</taxon>
        <taxon>Pezizomycotina</taxon>
        <taxon>Sordariomycetes</taxon>
        <taxon>Hypocreomycetidae</taxon>
        <taxon>Hypocreales</taxon>
        <taxon>Nectriaceae</taxon>
        <taxon>Fusarium</taxon>
        <taxon>Fusarium oxysporum species complex</taxon>
    </lineage>
</organism>
<gene>
    <name evidence="3" type="ORF">FOVG_17759</name>
</gene>
<dbReference type="PANTHER" id="PTHR46599:SF3">
    <property type="entry name" value="PIGGYBAC TRANSPOSABLE ELEMENT-DERIVED PROTEIN 4"/>
    <property type="match status" value="1"/>
</dbReference>
<evidence type="ECO:0000259" key="2">
    <source>
        <dbReference type="SMART" id="SM00906"/>
    </source>
</evidence>
<dbReference type="Pfam" id="PF13843">
    <property type="entry name" value="DDE_Tnp_1_7"/>
    <property type="match status" value="1"/>
</dbReference>
<dbReference type="InterPro" id="IPR029526">
    <property type="entry name" value="PGBD"/>
</dbReference>
<protein>
    <recommendedName>
        <fullName evidence="2">Xylanolytic transcriptional activator regulatory domain-containing protein</fullName>
    </recommendedName>
</protein>
<name>W9NLN1_FUSOX</name>
<feature type="domain" description="Xylanolytic transcriptional activator regulatory" evidence="2">
    <location>
        <begin position="651"/>
        <end position="728"/>
    </location>
</feature>
<sequence>MADAPAIAIGNEAGQFNGTDLQLRILVENSYREQDEDSTVRPDFKPTDYCGTHFDPFPIEHRDSNIHKLPSTPLKLFQTFLPEWLVEKWVDYTNNGVVLEPADGSRQSQWKPTSAAEIWIWIGILLYMQNHKEYRFEDHWRARTAEDHVPDHNIVKFMTYNRFHLLKRRLRHDDPDSIEYGVPHPFSKVNEWSDIIQTAATELFIPGTNISVDEGIIGFEGKSIHKITIPNKPTDTGLKIWQLSQRGYLLRWTWHVPGSKYGPIGVESRRGRPKTTSSPTKMADLNPTQAVVAAGGGIGATGTCRTNCGLYRQLVKLKTADKTGKSGFAWGQLEAWPTVDNLVNQIAWKDNALVLFLSTVYTGHEVTERLRHRPTTTAPYAQPIKQKFDNKGELKLLIPSVAADYNDLMNGVDISDHYRSNNTTEHRQRRGPARALAWSFLLTTAVANSFLLQKLGQPAWRAYKAQILMDSQQLISQAVNAYDDNSFIRVDDSRREQPADNTCRPIHDPILDRGYNFEAMVVPTRPFEITALPSEPLLLFQQSVPISLVESWVCYTNSWILDEALRTLPSTTPLTDQSFTLLTAVCAKVCCFVPSEIFPLGASLADTFLEASRSCFSTYAEADLEDPSVESIAVRYLHSNCLHTRAQSTLSWHIFGEAVRLAQRMRLYDESSYANLTPLEAELRRCAFWQLYCGDKSLAVLRSMPIVIYDHMFEEGITAVYPADDSNEFQPGFIANVRLWRCAADLLIHIRLTKASQSREGSERLTADSQQTLGRLYVNFATCLDDLPSFLMPQGSSQGQAHTAHDKFAAQIADLQITYHCLKIHVSTKLDEIGYFTQAAGYNDMLILRKTEIARDMIKFLQSAPFWSLQINGEPCAEKIRLVGVNLLAIIQEPSMLTARARSDFTILLDILSQLDSRVSDMLRQGIS</sequence>
<dbReference type="GO" id="GO:0003677">
    <property type="term" value="F:DNA binding"/>
    <property type="evidence" value="ECO:0007669"/>
    <property type="project" value="InterPro"/>
</dbReference>
<dbReference type="InterPro" id="IPR007219">
    <property type="entry name" value="XnlR_reg_dom"/>
</dbReference>
<evidence type="ECO:0000256" key="1">
    <source>
        <dbReference type="ARBA" id="ARBA00023242"/>
    </source>
</evidence>
<dbReference type="SMART" id="SM00906">
    <property type="entry name" value="Fungal_trans"/>
    <property type="match status" value="1"/>
</dbReference>
<dbReference type="GO" id="GO:0008270">
    <property type="term" value="F:zinc ion binding"/>
    <property type="evidence" value="ECO:0007669"/>
    <property type="project" value="InterPro"/>
</dbReference>
<evidence type="ECO:0000313" key="3">
    <source>
        <dbReference type="EMBL" id="EXA30882.1"/>
    </source>
</evidence>
<dbReference type="Proteomes" id="UP000030751">
    <property type="component" value="Unassembled WGS sequence"/>
</dbReference>
<dbReference type="CDD" id="cd12148">
    <property type="entry name" value="fungal_TF_MHR"/>
    <property type="match status" value="1"/>
</dbReference>
<proteinExistence type="predicted"/>
<dbReference type="HOGENOM" id="CLU_314971_0_0_1"/>